<dbReference type="EMBL" id="CM001223">
    <property type="protein sequence ID" value="KEH24333.1"/>
    <property type="molecule type" value="Genomic_DNA"/>
</dbReference>
<feature type="domain" description="No apical meristem-associated C-terminal" evidence="2">
    <location>
        <begin position="183"/>
        <end position="321"/>
    </location>
</feature>
<reference evidence="4" key="3">
    <citation type="submission" date="2015-04" db="UniProtKB">
        <authorList>
            <consortium name="EnsemblPlants"/>
        </authorList>
    </citation>
    <scope>IDENTIFICATION</scope>
    <source>
        <strain evidence="4">cv. Jemalong A17</strain>
    </source>
</reference>
<evidence type="ECO:0000256" key="1">
    <source>
        <dbReference type="SAM" id="Coils"/>
    </source>
</evidence>
<dbReference type="Proteomes" id="UP000002051">
    <property type="component" value="Unassembled WGS sequence"/>
</dbReference>
<evidence type="ECO:0000313" key="4">
    <source>
        <dbReference type="EnsemblPlants" id="KEH24333"/>
    </source>
</evidence>
<evidence type="ECO:0000313" key="5">
    <source>
        <dbReference type="Proteomes" id="UP000002051"/>
    </source>
</evidence>
<dbReference type="PANTHER" id="PTHR45023">
    <property type="match status" value="1"/>
</dbReference>
<evidence type="ECO:0000313" key="3">
    <source>
        <dbReference type="EMBL" id="KEH24333.1"/>
    </source>
</evidence>
<proteinExistence type="predicted"/>
<dbReference type="PANTHER" id="PTHR45023:SF4">
    <property type="entry name" value="GLYCINE-RICH PROTEIN-RELATED"/>
    <property type="match status" value="1"/>
</dbReference>
<dbReference type="AlphaFoldDB" id="G8A1A6"/>
<dbReference type="PaxDb" id="3880-AES85244"/>
<name>G8A1A6_MEDTR</name>
<keyword evidence="5" id="KW-1185">Reference proteome</keyword>
<evidence type="ECO:0000259" key="2">
    <source>
        <dbReference type="Pfam" id="PF14303"/>
    </source>
</evidence>
<feature type="coiled-coil region" evidence="1">
    <location>
        <begin position="269"/>
        <end position="306"/>
    </location>
</feature>
<dbReference type="EnsemblPlants" id="KEH24333">
    <property type="protein sequence ID" value="KEH24333"/>
    <property type="gene ID" value="MTR_7g107340"/>
</dbReference>
<accession>G8A1A6</accession>
<dbReference type="STRING" id="3880.G8A1A6"/>
<gene>
    <name evidence="3" type="ordered locus">MTR_7g107340</name>
</gene>
<dbReference type="InterPro" id="IPR029466">
    <property type="entry name" value="NAM-associated_C"/>
</dbReference>
<organism evidence="3 5">
    <name type="scientific">Medicago truncatula</name>
    <name type="common">Barrel medic</name>
    <name type="synonym">Medicago tribuloides</name>
    <dbReference type="NCBI Taxonomy" id="3880"/>
    <lineage>
        <taxon>Eukaryota</taxon>
        <taxon>Viridiplantae</taxon>
        <taxon>Streptophyta</taxon>
        <taxon>Embryophyta</taxon>
        <taxon>Tracheophyta</taxon>
        <taxon>Spermatophyta</taxon>
        <taxon>Magnoliopsida</taxon>
        <taxon>eudicotyledons</taxon>
        <taxon>Gunneridae</taxon>
        <taxon>Pentapetalae</taxon>
        <taxon>rosids</taxon>
        <taxon>fabids</taxon>
        <taxon>Fabales</taxon>
        <taxon>Fabaceae</taxon>
        <taxon>Papilionoideae</taxon>
        <taxon>50 kb inversion clade</taxon>
        <taxon>NPAAA clade</taxon>
        <taxon>Hologalegina</taxon>
        <taxon>IRL clade</taxon>
        <taxon>Trifolieae</taxon>
        <taxon>Medicago</taxon>
    </lineage>
</organism>
<sequence>MDPNQYNYQQSLLHFMQNQQHSSSQNSQFFSSPTNSTVFPSPPPINPNIFYRPQIDTHGVQFTHYEPGTPIGSMSECQVPQFSTQVGLGNISLVEKKRHPIVGNDQKAERFWSRIATNYNQYRGQLREKEPSQLKSRFNRISGPVQKFVGCYNSAINEKKSGTSENDIMDIAHAFFLQDDGAPFNLEYAWRLLKDEPKWKGAYIETSSKRTKISTSGGAYSSSPNPKTPSSYEFNSTFPMERSMGQKAAKRKAKAKVNASATETSSKAVHDLMDKRVAAMEKLAHLKEEENTLKKEEMEFKAMQVIMSDTSTMNESQRQVHEKYCNKLKEKYGF</sequence>
<dbReference type="eggNOG" id="ENOG502SV43">
    <property type="taxonomic scope" value="Eukaryota"/>
</dbReference>
<dbReference type="HOGENOM" id="CLU_869782_0_0_1"/>
<reference evidence="3 5" key="1">
    <citation type="journal article" date="2011" name="Nature">
        <title>The Medicago genome provides insight into the evolution of rhizobial symbioses.</title>
        <authorList>
            <person name="Young N.D."/>
            <person name="Debelle F."/>
            <person name="Oldroyd G.E."/>
            <person name="Geurts R."/>
            <person name="Cannon S.B."/>
            <person name="Udvardi M.K."/>
            <person name="Benedito V.A."/>
            <person name="Mayer K.F."/>
            <person name="Gouzy J."/>
            <person name="Schoof H."/>
            <person name="Van de Peer Y."/>
            <person name="Proost S."/>
            <person name="Cook D.R."/>
            <person name="Meyers B.C."/>
            <person name="Spannagl M."/>
            <person name="Cheung F."/>
            <person name="De Mita S."/>
            <person name="Krishnakumar V."/>
            <person name="Gundlach H."/>
            <person name="Zhou S."/>
            <person name="Mudge J."/>
            <person name="Bharti A.K."/>
            <person name="Murray J.D."/>
            <person name="Naoumkina M.A."/>
            <person name="Rosen B."/>
            <person name="Silverstein K.A."/>
            <person name="Tang H."/>
            <person name="Rombauts S."/>
            <person name="Zhao P.X."/>
            <person name="Zhou P."/>
            <person name="Barbe V."/>
            <person name="Bardou P."/>
            <person name="Bechner M."/>
            <person name="Bellec A."/>
            <person name="Berger A."/>
            <person name="Berges H."/>
            <person name="Bidwell S."/>
            <person name="Bisseling T."/>
            <person name="Choisne N."/>
            <person name="Couloux A."/>
            <person name="Denny R."/>
            <person name="Deshpande S."/>
            <person name="Dai X."/>
            <person name="Doyle J.J."/>
            <person name="Dudez A.M."/>
            <person name="Farmer A.D."/>
            <person name="Fouteau S."/>
            <person name="Franken C."/>
            <person name="Gibelin C."/>
            <person name="Gish J."/>
            <person name="Goldstein S."/>
            <person name="Gonzalez A.J."/>
            <person name="Green P.J."/>
            <person name="Hallab A."/>
            <person name="Hartog M."/>
            <person name="Hua A."/>
            <person name="Humphray S.J."/>
            <person name="Jeong D.H."/>
            <person name="Jing Y."/>
            <person name="Jocker A."/>
            <person name="Kenton S.M."/>
            <person name="Kim D.J."/>
            <person name="Klee K."/>
            <person name="Lai H."/>
            <person name="Lang C."/>
            <person name="Lin S."/>
            <person name="Macmil S.L."/>
            <person name="Magdelenat G."/>
            <person name="Matthews L."/>
            <person name="McCorrison J."/>
            <person name="Monaghan E.L."/>
            <person name="Mun J.H."/>
            <person name="Najar F.Z."/>
            <person name="Nicholson C."/>
            <person name="Noirot C."/>
            <person name="O'Bleness M."/>
            <person name="Paule C.R."/>
            <person name="Poulain J."/>
            <person name="Prion F."/>
            <person name="Qin B."/>
            <person name="Qu C."/>
            <person name="Retzel E.F."/>
            <person name="Riddle C."/>
            <person name="Sallet E."/>
            <person name="Samain S."/>
            <person name="Samson N."/>
            <person name="Sanders I."/>
            <person name="Saurat O."/>
            <person name="Scarpelli C."/>
            <person name="Schiex T."/>
            <person name="Segurens B."/>
            <person name="Severin A.J."/>
            <person name="Sherrier D.J."/>
            <person name="Shi R."/>
            <person name="Sims S."/>
            <person name="Singer S.R."/>
            <person name="Sinharoy S."/>
            <person name="Sterck L."/>
            <person name="Viollet A."/>
            <person name="Wang B.B."/>
            <person name="Wang K."/>
            <person name="Wang M."/>
            <person name="Wang X."/>
            <person name="Warfsmann J."/>
            <person name="Weissenbach J."/>
            <person name="White D.D."/>
            <person name="White J.D."/>
            <person name="Wiley G.B."/>
            <person name="Wincker P."/>
            <person name="Xing Y."/>
            <person name="Yang L."/>
            <person name="Yao Z."/>
            <person name="Ying F."/>
            <person name="Zhai J."/>
            <person name="Zhou L."/>
            <person name="Zuber A."/>
            <person name="Denarie J."/>
            <person name="Dixon R.A."/>
            <person name="May G.D."/>
            <person name="Schwartz D.C."/>
            <person name="Rogers J."/>
            <person name="Quetier F."/>
            <person name="Town C.D."/>
            <person name="Roe B.A."/>
        </authorList>
    </citation>
    <scope>NUCLEOTIDE SEQUENCE [LARGE SCALE GENOMIC DNA]</scope>
    <source>
        <strain evidence="3">A17</strain>
        <strain evidence="4 5">cv. Jemalong A17</strain>
    </source>
</reference>
<keyword evidence="1" id="KW-0175">Coiled coil</keyword>
<dbReference type="Pfam" id="PF14303">
    <property type="entry name" value="NAM-associated"/>
    <property type="match status" value="1"/>
</dbReference>
<protein>
    <submittedName>
        <fullName evidence="3">No-apical-meristem-associated carboxy-terminal domain protein</fullName>
    </submittedName>
</protein>
<dbReference type="OMA" id="HSWKILR"/>
<reference evidence="3 5" key="2">
    <citation type="journal article" date="2014" name="BMC Genomics">
        <title>An improved genome release (version Mt4.0) for the model legume Medicago truncatula.</title>
        <authorList>
            <person name="Tang H."/>
            <person name="Krishnakumar V."/>
            <person name="Bidwell S."/>
            <person name="Rosen B."/>
            <person name="Chan A."/>
            <person name="Zhou S."/>
            <person name="Gentzbittel L."/>
            <person name="Childs K.L."/>
            <person name="Yandell M."/>
            <person name="Gundlach H."/>
            <person name="Mayer K.F."/>
            <person name="Schwartz D.C."/>
            <person name="Town C.D."/>
        </authorList>
    </citation>
    <scope>GENOME REANNOTATION</scope>
    <source>
        <strain evidence="3">A17</strain>
        <strain evidence="4 5">cv. Jemalong A17</strain>
    </source>
</reference>